<comment type="caution">
    <text evidence="1">The sequence shown here is derived from an EMBL/GenBank/DDBJ whole genome shotgun (WGS) entry which is preliminary data.</text>
</comment>
<proteinExistence type="predicted"/>
<reference evidence="1" key="2">
    <citation type="journal article" date="2021" name="PeerJ">
        <title>Extensive microbial diversity within the chicken gut microbiome revealed by metagenomics and culture.</title>
        <authorList>
            <person name="Gilroy R."/>
            <person name="Ravi A."/>
            <person name="Getino M."/>
            <person name="Pursley I."/>
            <person name="Horton D.L."/>
            <person name="Alikhan N.F."/>
            <person name="Baker D."/>
            <person name="Gharbi K."/>
            <person name="Hall N."/>
            <person name="Watson M."/>
            <person name="Adriaenssens E.M."/>
            <person name="Foster-Nyarko E."/>
            <person name="Jarju S."/>
            <person name="Secka A."/>
            <person name="Antonio M."/>
            <person name="Oren A."/>
            <person name="Chaudhuri R.R."/>
            <person name="La Ragione R."/>
            <person name="Hildebrand F."/>
            <person name="Pallen M.J."/>
        </authorList>
    </citation>
    <scope>NUCLEOTIDE SEQUENCE</scope>
    <source>
        <strain evidence="1">11159</strain>
    </source>
</reference>
<evidence type="ECO:0008006" key="3">
    <source>
        <dbReference type="Google" id="ProtNLM"/>
    </source>
</evidence>
<dbReference type="AlphaFoldDB" id="A0A9D9DHF7"/>
<dbReference type="EMBL" id="JADIMY010000079">
    <property type="protein sequence ID" value="MBO8427704.1"/>
    <property type="molecule type" value="Genomic_DNA"/>
</dbReference>
<evidence type="ECO:0000313" key="1">
    <source>
        <dbReference type="EMBL" id="MBO8427704.1"/>
    </source>
</evidence>
<name>A0A9D9DHF7_9BACL</name>
<organism evidence="1 2">
    <name type="scientific">Candidatus Onthovivens merdipullorum</name>
    <dbReference type="NCBI Taxonomy" id="2840889"/>
    <lineage>
        <taxon>Bacteria</taxon>
        <taxon>Bacillati</taxon>
        <taxon>Bacillota</taxon>
        <taxon>Bacilli</taxon>
        <taxon>Bacillales</taxon>
        <taxon>Candidatus Onthovivens</taxon>
    </lineage>
</organism>
<dbReference type="PROSITE" id="PS51257">
    <property type="entry name" value="PROKAR_LIPOPROTEIN"/>
    <property type="match status" value="1"/>
</dbReference>
<evidence type="ECO:0000313" key="2">
    <source>
        <dbReference type="Proteomes" id="UP000823613"/>
    </source>
</evidence>
<accession>A0A9D9DHF7</accession>
<dbReference type="Proteomes" id="UP000823613">
    <property type="component" value="Unassembled WGS sequence"/>
</dbReference>
<protein>
    <recommendedName>
        <fullName evidence="3">Lipoprotein</fullName>
    </recommendedName>
</protein>
<gene>
    <name evidence="1" type="ORF">IAC58_04030</name>
</gene>
<sequence>MKKRNYIFLSLLPLLVLSGCNSENNNESIVSRNISSLRQGFNLDGQITQTRIELNNTSLEPLPGASEETNIYNTNFIFQNNNGLIGYSKESSQLMGGVELGMEDYEYYCDDEGFAYNKELNYKNEVVDTYPLSFNRKVPYYANGFYNPFLILNENDFTLSTTNSARYDLNLEKTSIIANNLLYSLNSGFFGQVQESYVLLSGDDFSIFTIHMSPRIMTEFDNNTYTTKYYEVENVVNFSISNIGTAKLNEVTPIESKNNIELQSALDKITNNFTLTVSDSSLTETSDYYYDGSTIYVHKYRETDSPEVNFETDFYLAEDSENPNGYLYGYSYDAENQSFVQNTEIASFPLAYQGVYFYNDYLPIISGISADLFTYDSENNLYVGDESAINALVNCFIPNLRPFYYEHAANASKVAIRLNDNNEIDYVTFTYGYMDEFSGEIFNGEVRATYKDVGVTENPAL</sequence>
<reference evidence="1" key="1">
    <citation type="submission" date="2020-10" db="EMBL/GenBank/DDBJ databases">
        <authorList>
            <person name="Gilroy R."/>
        </authorList>
    </citation>
    <scope>NUCLEOTIDE SEQUENCE</scope>
    <source>
        <strain evidence="1">11159</strain>
    </source>
</reference>